<evidence type="ECO:0000313" key="1">
    <source>
        <dbReference type="EMBL" id="OLQ87971.1"/>
    </source>
</evidence>
<dbReference type="STRING" id="1381081.BIY22_07275"/>
<proteinExistence type="predicted"/>
<comment type="caution">
    <text evidence="1">The sequence shown here is derived from an EMBL/GenBank/DDBJ whole genome shotgun (WGS) entry which is preliminary data.</text>
</comment>
<organism evidence="1 2">
    <name type="scientific">Vibrio panuliri</name>
    <dbReference type="NCBI Taxonomy" id="1381081"/>
    <lineage>
        <taxon>Bacteria</taxon>
        <taxon>Pseudomonadati</taxon>
        <taxon>Pseudomonadota</taxon>
        <taxon>Gammaproteobacteria</taxon>
        <taxon>Vibrionales</taxon>
        <taxon>Vibrionaceae</taxon>
        <taxon>Vibrio</taxon>
    </lineage>
</organism>
<dbReference type="Proteomes" id="UP000186313">
    <property type="component" value="Unassembled WGS sequence"/>
</dbReference>
<sequence length="118" mass="13275">MKRLIPILIFSGSVHSIEMLCENNYQLQFDIPELPAEPSSGFHGTISVGSRVAQELIFTTNELGSAYRFKALPSAAVVEQLKQGGTGVIEFEETLNYFRWKTYRTQFPIECSDVKPSQ</sequence>
<dbReference type="AlphaFoldDB" id="A0A1Q9HE45"/>
<dbReference type="EMBL" id="MJMJ01000023">
    <property type="protein sequence ID" value="OLQ87971.1"/>
    <property type="molecule type" value="Genomic_DNA"/>
</dbReference>
<accession>A0A1Q9HE45</accession>
<name>A0A1Q9HE45_9VIBR</name>
<protein>
    <submittedName>
        <fullName evidence="1">Uncharacterized protein</fullName>
    </submittedName>
</protein>
<evidence type="ECO:0000313" key="2">
    <source>
        <dbReference type="Proteomes" id="UP000186313"/>
    </source>
</evidence>
<reference evidence="1 2" key="1">
    <citation type="submission" date="2016-09" db="EMBL/GenBank/DDBJ databases">
        <title>Genomic Taxonomy of the Vibrionaceae.</title>
        <authorList>
            <person name="Gonzalez-Castillo A."/>
            <person name="Gomez-Gil B."/>
            <person name="Enciso-Ibarra K."/>
        </authorList>
    </citation>
    <scope>NUCLEOTIDE SEQUENCE [LARGE SCALE GENOMIC DNA]</scope>
    <source>
        <strain evidence="1 2">CAIM 703</strain>
    </source>
</reference>
<gene>
    <name evidence="1" type="ORF">BIY22_07275</name>
</gene>
<dbReference type="RefSeq" id="WP_075709143.1">
    <property type="nucleotide sequence ID" value="NZ_MJMJ01000023.1"/>
</dbReference>